<dbReference type="PANTHER" id="PTHR42716:SF2">
    <property type="entry name" value="L-ASPARTATE OXIDASE, CHLOROPLASTIC"/>
    <property type="match status" value="1"/>
</dbReference>
<dbReference type="InterPro" id="IPR037099">
    <property type="entry name" value="Fum_R/Succ_DH_flav-like_C_sf"/>
</dbReference>
<keyword evidence="3" id="KW-0285">Flavoprotein</keyword>
<sequence>MSELDLDADVLVLGGGLAATWAALSAADAGATVVLADKGYCGTSGVTATAGVSHWLVPPERRAAAMAERRSIAAGLADDAWMARVLDETWRRLHAYDLPFPAAVNGRRPYRTIRGPEYLRAMRRLVKRAGVRILDHHPALELLADADGRVRGAAGVRRQHGGGRWRVRAGGVVLATGGCAFRSHLLGARGNTGDGLLMAAEAGAELSGMELSAYYTPAPAFSTITRSMSYLFGTYVDSAGRELDLPPAEGRVEALARALLEGPVRVRLDRMPVAIRERLRRVQPNFMIPFDRRGIDPFRDLFEVTLRGEGTVRGVGGVRVAGPDCATTVPGLWVAGDAASREPIAGAVSGGGAQNSAWAVSTGTWAGAAAARAVPEPRHRLRPLGRAGMRPVAATSALSAEEVAAAVRDELNPYEKNLFRTDAGLRASLDVLDALWPAVRGGLRGSPVAIREAAALVAAGRWAYRAALHRPESRGMHRRTDRPGPDPALTTGLHIGGLDRIWHRYAPVPREAVAR</sequence>
<dbReference type="GO" id="GO:0034628">
    <property type="term" value="P:'de novo' NAD+ biosynthetic process from L-aspartate"/>
    <property type="evidence" value="ECO:0007669"/>
    <property type="project" value="TreeGrafter"/>
</dbReference>
<comment type="caution">
    <text evidence="10">The sequence shown here is derived from an EMBL/GenBank/DDBJ whole genome shotgun (WGS) entry which is preliminary data.</text>
</comment>
<evidence type="ECO:0000256" key="1">
    <source>
        <dbReference type="ARBA" id="ARBA00001974"/>
    </source>
</evidence>
<dbReference type="EMBL" id="PVZG01000019">
    <property type="protein sequence ID" value="PRY21624.1"/>
    <property type="molecule type" value="Genomic_DNA"/>
</dbReference>
<dbReference type="AlphaFoldDB" id="A0A2T0RKB3"/>
<dbReference type="SUPFAM" id="SSF46977">
    <property type="entry name" value="Succinate dehydrogenase/fumarate reductase flavoprotein C-terminal domain"/>
    <property type="match status" value="1"/>
</dbReference>
<dbReference type="Gene3D" id="1.20.58.100">
    <property type="entry name" value="Fumarate reductase/succinate dehydrogenase flavoprotein-like, C-terminal domain"/>
    <property type="match status" value="1"/>
</dbReference>
<evidence type="ECO:0000256" key="5">
    <source>
        <dbReference type="ARBA" id="ARBA00023002"/>
    </source>
</evidence>
<dbReference type="PRINTS" id="PR00411">
    <property type="entry name" value="PNDRDTASEI"/>
</dbReference>
<evidence type="ECO:0000256" key="7">
    <source>
        <dbReference type="ARBA" id="ARBA00030386"/>
    </source>
</evidence>
<evidence type="ECO:0000256" key="6">
    <source>
        <dbReference type="ARBA" id="ARBA00029426"/>
    </source>
</evidence>
<dbReference type="InterPro" id="IPR005288">
    <property type="entry name" value="NadB"/>
</dbReference>
<gene>
    <name evidence="10" type="ORF">CLV70_11945</name>
</gene>
<protein>
    <recommendedName>
        <fullName evidence="2">L-aspartate oxidase</fullName>
    </recommendedName>
    <alternativeName>
        <fullName evidence="7">Quinolinate synthase B</fullName>
    </alternativeName>
</protein>
<keyword evidence="5" id="KW-0560">Oxidoreductase</keyword>
<name>A0A2T0RKB3_9ACTN</name>
<dbReference type="Pfam" id="PF00890">
    <property type="entry name" value="FAD_binding_2"/>
    <property type="match status" value="1"/>
</dbReference>
<evidence type="ECO:0000313" key="11">
    <source>
        <dbReference type="Proteomes" id="UP000239209"/>
    </source>
</evidence>
<dbReference type="RefSeq" id="WP_211303952.1">
    <property type="nucleotide sequence ID" value="NZ_PVZG01000019.1"/>
</dbReference>
<keyword evidence="11" id="KW-1185">Reference proteome</keyword>
<comment type="function">
    <text evidence="6">Catalyzes the oxidation of L-aspartate to iminoaspartate, the first step in the de novo biosynthesis of NAD(+).</text>
</comment>
<dbReference type="PANTHER" id="PTHR42716">
    <property type="entry name" value="L-ASPARTATE OXIDASE"/>
    <property type="match status" value="1"/>
</dbReference>
<dbReference type="InterPro" id="IPR036188">
    <property type="entry name" value="FAD/NAD-bd_sf"/>
</dbReference>
<reference evidence="10 11" key="1">
    <citation type="submission" date="2018-03" db="EMBL/GenBank/DDBJ databases">
        <title>Genomic Encyclopedia of Archaeal and Bacterial Type Strains, Phase II (KMG-II): from individual species to whole genera.</title>
        <authorList>
            <person name="Goeker M."/>
        </authorList>
    </citation>
    <scope>NUCLEOTIDE SEQUENCE [LARGE SCALE GENOMIC DNA]</scope>
    <source>
        <strain evidence="10 11">DSM 45348</strain>
    </source>
</reference>
<accession>A0A2T0RKB3</accession>
<dbReference type="InterPro" id="IPR003953">
    <property type="entry name" value="FAD-dep_OxRdtase_2_FAD-bd"/>
</dbReference>
<dbReference type="SUPFAM" id="SSF51905">
    <property type="entry name" value="FAD/NAD(P)-binding domain"/>
    <property type="match status" value="1"/>
</dbReference>
<evidence type="ECO:0000313" key="10">
    <source>
        <dbReference type="EMBL" id="PRY21624.1"/>
    </source>
</evidence>
<comment type="cofactor">
    <cofactor evidence="1">
        <name>FAD</name>
        <dbReference type="ChEBI" id="CHEBI:57692"/>
    </cofactor>
</comment>
<proteinExistence type="predicted"/>
<dbReference type="GO" id="GO:0008734">
    <property type="term" value="F:L-aspartate oxidase activity"/>
    <property type="evidence" value="ECO:0007669"/>
    <property type="project" value="UniProtKB-EC"/>
</dbReference>
<evidence type="ECO:0000256" key="3">
    <source>
        <dbReference type="ARBA" id="ARBA00022630"/>
    </source>
</evidence>
<dbReference type="Gene3D" id="3.50.50.60">
    <property type="entry name" value="FAD/NAD(P)-binding domain"/>
    <property type="match status" value="1"/>
</dbReference>
<dbReference type="Proteomes" id="UP000239209">
    <property type="component" value="Unassembled WGS sequence"/>
</dbReference>
<feature type="domain" description="FAD-dependent oxidoreductase 2 FAD-binding" evidence="9">
    <location>
        <begin position="9"/>
        <end position="242"/>
    </location>
</feature>
<evidence type="ECO:0000256" key="4">
    <source>
        <dbReference type="ARBA" id="ARBA00022827"/>
    </source>
</evidence>
<comment type="catalytic activity">
    <reaction evidence="8">
        <text>L-aspartate + O2 = iminosuccinate + H2O2</text>
        <dbReference type="Rhea" id="RHEA:25876"/>
        <dbReference type="ChEBI" id="CHEBI:15379"/>
        <dbReference type="ChEBI" id="CHEBI:16240"/>
        <dbReference type="ChEBI" id="CHEBI:29991"/>
        <dbReference type="ChEBI" id="CHEBI:77875"/>
        <dbReference type="EC" id="1.4.3.16"/>
    </reaction>
    <physiologicalReaction direction="left-to-right" evidence="8">
        <dbReference type="Rhea" id="RHEA:25877"/>
    </physiologicalReaction>
</comment>
<evidence type="ECO:0000256" key="2">
    <source>
        <dbReference type="ARBA" id="ARBA00021901"/>
    </source>
</evidence>
<keyword evidence="4" id="KW-0274">FAD</keyword>
<organism evidence="10 11">
    <name type="scientific">Pseudosporangium ferrugineum</name>
    <dbReference type="NCBI Taxonomy" id="439699"/>
    <lineage>
        <taxon>Bacteria</taxon>
        <taxon>Bacillati</taxon>
        <taxon>Actinomycetota</taxon>
        <taxon>Actinomycetes</taxon>
        <taxon>Micromonosporales</taxon>
        <taxon>Micromonosporaceae</taxon>
        <taxon>Pseudosporangium</taxon>
    </lineage>
</organism>
<dbReference type="PRINTS" id="PR00368">
    <property type="entry name" value="FADPNR"/>
</dbReference>
<evidence type="ECO:0000259" key="9">
    <source>
        <dbReference type="Pfam" id="PF00890"/>
    </source>
</evidence>
<evidence type="ECO:0000256" key="8">
    <source>
        <dbReference type="ARBA" id="ARBA00048305"/>
    </source>
</evidence>